<dbReference type="InterPro" id="IPR050121">
    <property type="entry name" value="Cytochrome_P450_monoxygenase"/>
</dbReference>
<name>A0A8E0QMV6_9EURO</name>
<dbReference type="PROSITE" id="PS00086">
    <property type="entry name" value="CYTOCHROME_P450"/>
    <property type="match status" value="1"/>
</dbReference>
<dbReference type="GO" id="GO:0016705">
    <property type="term" value="F:oxidoreductase activity, acting on paired donors, with incorporation or reduction of molecular oxygen"/>
    <property type="evidence" value="ECO:0007669"/>
    <property type="project" value="InterPro"/>
</dbReference>
<dbReference type="InterPro" id="IPR036396">
    <property type="entry name" value="Cyt_P450_sf"/>
</dbReference>
<evidence type="ECO:0000256" key="5">
    <source>
        <dbReference type="ARBA" id="ARBA00023002"/>
    </source>
</evidence>
<dbReference type="Pfam" id="PF00067">
    <property type="entry name" value="p450"/>
    <property type="match status" value="1"/>
</dbReference>
<gene>
    <name evidence="10" type="ORF">Aud_004180</name>
</gene>
<evidence type="ECO:0000256" key="7">
    <source>
        <dbReference type="ARBA" id="ARBA00023033"/>
    </source>
</evidence>
<feature type="binding site" description="axial binding residue" evidence="8">
    <location>
        <position position="349"/>
    </location>
    <ligand>
        <name>heme</name>
        <dbReference type="ChEBI" id="CHEBI:30413"/>
    </ligand>
    <ligandPart>
        <name>Fe</name>
        <dbReference type="ChEBI" id="CHEBI:18248"/>
    </ligandPart>
</feature>
<keyword evidence="4 8" id="KW-0479">Metal-binding</keyword>
<reference evidence="10" key="2">
    <citation type="submission" date="2021-01" db="EMBL/GenBank/DDBJ databases">
        <title>Pan-genome distribution and transcriptional activeness of fungal secondary metabolism genes in Aspergillus section Fumigati.</title>
        <authorList>
            <person name="Takahashi H."/>
            <person name="Umemura M."/>
            <person name="Ninomiya A."/>
            <person name="Kusuya Y."/>
            <person name="Urayama S."/>
            <person name="Shimizu M."/>
            <person name="Watanabe A."/>
            <person name="Kamei K."/>
            <person name="Yaguchi T."/>
            <person name="Hagiwara D."/>
        </authorList>
    </citation>
    <scope>NUCLEOTIDE SEQUENCE</scope>
    <source>
        <strain evidence="10">IFM 46973</strain>
    </source>
</reference>
<evidence type="ECO:0000313" key="11">
    <source>
        <dbReference type="Proteomes" id="UP000036893"/>
    </source>
</evidence>
<dbReference type="GeneID" id="66991656"/>
<comment type="similarity">
    <text evidence="2 9">Belongs to the cytochrome P450 family.</text>
</comment>
<dbReference type="Proteomes" id="UP000036893">
    <property type="component" value="Unassembled WGS sequence"/>
</dbReference>
<comment type="cofactor">
    <cofactor evidence="1 8">
        <name>heme</name>
        <dbReference type="ChEBI" id="CHEBI:30413"/>
    </cofactor>
</comment>
<dbReference type="PANTHER" id="PTHR24305">
    <property type="entry name" value="CYTOCHROME P450"/>
    <property type="match status" value="1"/>
</dbReference>
<dbReference type="GO" id="GO:0020037">
    <property type="term" value="F:heme binding"/>
    <property type="evidence" value="ECO:0007669"/>
    <property type="project" value="InterPro"/>
</dbReference>
<evidence type="ECO:0008006" key="12">
    <source>
        <dbReference type="Google" id="ProtNLM"/>
    </source>
</evidence>
<keyword evidence="6 8" id="KW-0408">Iron</keyword>
<dbReference type="PANTHER" id="PTHR24305:SF237">
    <property type="entry name" value="CYTOCHROME P450 MONOOXYGENASE ATNE-RELATED"/>
    <property type="match status" value="1"/>
</dbReference>
<dbReference type="Gene3D" id="1.10.630.10">
    <property type="entry name" value="Cytochrome P450"/>
    <property type="match status" value="1"/>
</dbReference>
<dbReference type="InterPro" id="IPR002401">
    <property type="entry name" value="Cyt_P450_E_grp-I"/>
</dbReference>
<evidence type="ECO:0000256" key="6">
    <source>
        <dbReference type="ARBA" id="ARBA00023004"/>
    </source>
</evidence>
<dbReference type="SUPFAM" id="SSF48264">
    <property type="entry name" value="Cytochrome P450"/>
    <property type="match status" value="1"/>
</dbReference>
<keyword evidence="5 9" id="KW-0560">Oxidoreductase</keyword>
<evidence type="ECO:0000256" key="1">
    <source>
        <dbReference type="ARBA" id="ARBA00001971"/>
    </source>
</evidence>
<evidence type="ECO:0000256" key="2">
    <source>
        <dbReference type="ARBA" id="ARBA00010617"/>
    </source>
</evidence>
<dbReference type="InterPro" id="IPR017972">
    <property type="entry name" value="Cyt_P450_CS"/>
</dbReference>
<evidence type="ECO:0000313" key="10">
    <source>
        <dbReference type="EMBL" id="GIC87789.1"/>
    </source>
</evidence>
<accession>A0A8E0QMV6</accession>
<dbReference type="PRINTS" id="PR00463">
    <property type="entry name" value="EP450I"/>
</dbReference>
<dbReference type="GO" id="GO:0005506">
    <property type="term" value="F:iron ion binding"/>
    <property type="evidence" value="ECO:0007669"/>
    <property type="project" value="InterPro"/>
</dbReference>
<evidence type="ECO:0000256" key="3">
    <source>
        <dbReference type="ARBA" id="ARBA00022617"/>
    </source>
</evidence>
<keyword evidence="7 9" id="KW-0503">Monooxygenase</keyword>
<dbReference type="GO" id="GO:0004497">
    <property type="term" value="F:monooxygenase activity"/>
    <property type="evidence" value="ECO:0007669"/>
    <property type="project" value="UniProtKB-KW"/>
</dbReference>
<evidence type="ECO:0000256" key="8">
    <source>
        <dbReference type="PIRSR" id="PIRSR602401-1"/>
    </source>
</evidence>
<dbReference type="RefSeq" id="XP_043145055.1">
    <property type="nucleotide sequence ID" value="XM_043289120.1"/>
</dbReference>
<dbReference type="InterPro" id="IPR001128">
    <property type="entry name" value="Cyt_P450"/>
</dbReference>
<evidence type="ECO:0000256" key="9">
    <source>
        <dbReference type="RuleBase" id="RU000461"/>
    </source>
</evidence>
<dbReference type="EMBL" id="BBXM02000003">
    <property type="protein sequence ID" value="GIC87789.1"/>
    <property type="molecule type" value="Genomic_DNA"/>
</dbReference>
<evidence type="ECO:0000256" key="4">
    <source>
        <dbReference type="ARBA" id="ARBA00022723"/>
    </source>
</evidence>
<keyword evidence="3 8" id="KW-0349">Heme</keyword>
<dbReference type="PRINTS" id="PR00385">
    <property type="entry name" value="P450"/>
</dbReference>
<dbReference type="AlphaFoldDB" id="A0A8E0QMV6"/>
<comment type="caution">
    <text evidence="10">The sequence shown here is derived from an EMBL/GenBank/DDBJ whole genome shotgun (WGS) entry which is preliminary data.</text>
</comment>
<organism evidence="10 11">
    <name type="scientific">Aspergillus udagawae</name>
    <dbReference type="NCBI Taxonomy" id="91492"/>
    <lineage>
        <taxon>Eukaryota</taxon>
        <taxon>Fungi</taxon>
        <taxon>Dikarya</taxon>
        <taxon>Ascomycota</taxon>
        <taxon>Pezizomycotina</taxon>
        <taxon>Eurotiomycetes</taxon>
        <taxon>Eurotiomycetidae</taxon>
        <taxon>Eurotiales</taxon>
        <taxon>Aspergillaceae</taxon>
        <taxon>Aspergillus</taxon>
        <taxon>Aspergillus subgen. Fumigati</taxon>
    </lineage>
</organism>
<protein>
    <recommendedName>
        <fullName evidence="12">Isotrichodermin C-15 hydroxylase</fullName>
    </recommendedName>
</protein>
<proteinExistence type="inferred from homology"/>
<dbReference type="GO" id="GO:0044283">
    <property type="term" value="P:small molecule biosynthetic process"/>
    <property type="evidence" value="ECO:0007669"/>
    <property type="project" value="UniProtKB-ARBA"/>
</dbReference>
<dbReference type="CDD" id="cd11061">
    <property type="entry name" value="CYP67-like"/>
    <property type="match status" value="1"/>
</dbReference>
<reference evidence="10" key="1">
    <citation type="journal article" date="2015" name="Genome Announc.">
        <title>Draft Genome Sequence of the Pathogenic Filamentous Fungus Aspergillus udagawae Strain IFM 46973T.</title>
        <authorList>
            <person name="Kusuya Y."/>
            <person name="Takahashi-Nakaguchi A."/>
            <person name="Takahashi H."/>
            <person name="Yaguchi T."/>
        </authorList>
    </citation>
    <scope>NUCLEOTIDE SEQUENCE</scope>
    <source>
        <strain evidence="10">IFM 46973</strain>
    </source>
</reference>
<sequence length="419" mass="47595">MSASIHAQNTMSCIDKQAHAFKRRILSQIFTEHALKGVEDRILAHIRRFCATLGHFPSKAQDSSSGWGPSMDLAPLCDYLAFDIISDLCYGESLNMLVSGRYRHIPRITKMLGRRNAVCFAQSMLWRYKLDRIFFATLIGPIKDFGSWVRHQAKTRSRLGNDVSQIDCFHYMLNAKDPKTGQGFTERELWTESLLLLIAGSDTIAVTLSATLFHLAHNQHVLDRATQEIRSSFEEVDDICLGAQLKGCIYLRACISEAMRLSPPFATMNPRRVLKGGMIVDGHYIPEGTIIGCPIYTLHHNEESYPRPFRYDPERWLENEGEGSRPSKKNALRMAQAAFCPFSIGPRSCLAQNLAWAEVTMTLARILFLYDIRLPPDHHNSESECCASTQRDRSPEYKIRAWLSADRHGPFLQFRPKAV</sequence>